<dbReference type="SUPFAM" id="SSF54695">
    <property type="entry name" value="POZ domain"/>
    <property type="match status" value="1"/>
</dbReference>
<dbReference type="FunFam" id="3.30.710.10:FF:000035">
    <property type="entry name" value="Elongin C transcription elongation factor"/>
    <property type="match status" value="1"/>
</dbReference>
<organism evidence="6">
    <name type="scientific">Homo sapiens</name>
    <name type="common">Human</name>
    <dbReference type="NCBI Taxonomy" id="9606"/>
    <lineage>
        <taxon>Eukaryota</taxon>
        <taxon>Metazoa</taxon>
        <taxon>Chordata</taxon>
        <taxon>Craniata</taxon>
        <taxon>Vertebrata</taxon>
        <taxon>Euteleostomi</taxon>
        <taxon>Mammalia</taxon>
        <taxon>Eutheria</taxon>
        <taxon>Euarchontoglires</taxon>
        <taxon>Primates</taxon>
        <taxon>Haplorrhini</taxon>
        <taxon>Catarrhini</taxon>
        <taxon>Hominidae</taxon>
        <taxon>Homo</taxon>
    </lineage>
</organism>
<sequence>MNGEEKSCSGYGGPDAMDGKLVSSDDDDFIVKREHTRASGIRKAVLSGPGQSAENETDQVNFREIPPRCYPKHAKACIYFTYKVHYSNSSTEIPEFLTALEVLMASDFLDIYIFLFFLFF</sequence>
<evidence type="ECO:0000256" key="3">
    <source>
        <dbReference type="ARBA" id="ARBA00021347"/>
    </source>
</evidence>
<keyword evidence="4" id="KW-0539">Nucleus</keyword>
<evidence type="ECO:0000313" key="6">
    <source>
        <dbReference type="EMBL" id="AAC62260.1"/>
    </source>
</evidence>
<dbReference type="InterPro" id="IPR011333">
    <property type="entry name" value="SKP1/BTB/POZ_sf"/>
</dbReference>
<comment type="similarity">
    <text evidence="2">Belongs to the SKP1 family.</text>
</comment>
<dbReference type="PeptideAtlas" id="O75863"/>
<dbReference type="SMART" id="SM00512">
    <property type="entry name" value="Skp1"/>
    <property type="match status" value="1"/>
</dbReference>
<dbReference type="AlphaFoldDB" id="O75863"/>
<evidence type="ECO:0000256" key="1">
    <source>
        <dbReference type="ARBA" id="ARBA00004123"/>
    </source>
</evidence>
<dbReference type="CDD" id="cd18321">
    <property type="entry name" value="BTB_POZ_EloC"/>
    <property type="match status" value="1"/>
</dbReference>
<dbReference type="PANTHER" id="PTHR20648">
    <property type="entry name" value="ELONGIN-C"/>
    <property type="match status" value="1"/>
</dbReference>
<name>O75863_HUMAN</name>
<dbReference type="Gene3D" id="3.30.710.10">
    <property type="entry name" value="Potassium Channel Kv1.1, Chain A"/>
    <property type="match status" value="1"/>
</dbReference>
<dbReference type="GO" id="GO:0006511">
    <property type="term" value="P:ubiquitin-dependent protein catabolic process"/>
    <property type="evidence" value="ECO:0007669"/>
    <property type="project" value="InterPro"/>
</dbReference>
<dbReference type="InterPro" id="IPR039948">
    <property type="entry name" value="ELC1"/>
</dbReference>
<accession>O75863</accession>
<dbReference type="GO" id="GO:0005634">
    <property type="term" value="C:nucleus"/>
    <property type="evidence" value="ECO:0007669"/>
    <property type="project" value="UniProtKB-SubCell"/>
</dbReference>
<feature type="region of interest" description="Disordered" evidence="5">
    <location>
        <begin position="1"/>
        <end position="22"/>
    </location>
</feature>
<dbReference type="PhylomeDB" id="O75863"/>
<evidence type="ECO:0000256" key="2">
    <source>
        <dbReference type="ARBA" id="ARBA00009993"/>
    </source>
</evidence>
<proteinExistence type="inferred from homology"/>
<reference evidence="6" key="1">
    <citation type="submission" date="1998-10" db="EMBL/GenBank/DDBJ databases">
        <title>Sequence analysis of a 3.5 Mb contig in human 19p13.3 containing a serine protease gene cluster.</title>
        <authorList>
            <person name="Lamerdin J.E."/>
            <person name="McCready P.M."/>
            <person name="Skowronski E."/>
            <person name="Viswanathan V."/>
            <person name="Burkhart-Schultz K."/>
            <person name="Gordon L."/>
            <person name="Dias J."/>
            <person name="Ramirez M."/>
            <person name="Stilwagen S."/>
            <person name="Phan H."/>
            <person name="Velasco N."/>
            <person name="Do L."/>
            <person name="Regala W."/>
            <person name="Terry A."/>
            <person name="Garnes J."/>
            <person name="Danganan L."/>
            <person name="Poundstone P."/>
            <person name="Christensen M."/>
            <person name="Georgescu A."/>
            <person name="Avila J."/>
            <person name="Liu S."/>
            <person name="Attix C."/>
            <person name="Andreise T."/>
            <person name="Trankheim M."/>
            <person name="Amico-Keller G."/>
            <person name="Coefield J."/>
            <person name="Duarte S."/>
            <person name="Lucas S."/>
            <person name="Bruce R."/>
            <person name="Thomas P."/>
            <person name="Quan G."/>
            <person name="Kronmiller B."/>
            <person name="Arellano A."/>
            <person name="Saunders C."/>
            <person name="Ow D."/>
            <person name="Nolan M."/>
            <person name="Trong S."/>
            <person name="Kobayashi A."/>
            <person name="Olsen A.S."/>
            <person name="Carrano A.V."/>
        </authorList>
    </citation>
    <scope>NUCLEOTIDE SEQUENCE</scope>
</reference>
<dbReference type="EMBL" id="AC005756">
    <property type="protein sequence ID" value="AAC62260.1"/>
    <property type="molecule type" value="Genomic_DNA"/>
</dbReference>
<evidence type="ECO:0000256" key="4">
    <source>
        <dbReference type="ARBA" id="ARBA00023242"/>
    </source>
</evidence>
<dbReference type="InterPro" id="IPR001232">
    <property type="entry name" value="SKP1-like"/>
</dbReference>
<comment type="subcellular location">
    <subcellularLocation>
        <location evidence="1">Nucleus</location>
    </subcellularLocation>
</comment>
<evidence type="ECO:0000256" key="5">
    <source>
        <dbReference type="SAM" id="MobiDB-lite"/>
    </source>
</evidence>
<protein>
    <recommendedName>
        <fullName evidence="3">Elongin-C</fullName>
    </recommendedName>
</protein>